<dbReference type="Pfam" id="PF00211">
    <property type="entry name" value="Guanylate_cyc"/>
    <property type="match status" value="1"/>
</dbReference>
<evidence type="ECO:0000313" key="4">
    <source>
        <dbReference type="Proteomes" id="UP000644699"/>
    </source>
</evidence>
<gene>
    <name evidence="3" type="ORF">GCM10011390_03100</name>
</gene>
<feature type="transmembrane region" description="Helical" evidence="1">
    <location>
        <begin position="27"/>
        <end position="43"/>
    </location>
</feature>
<dbReference type="InterPro" id="IPR050697">
    <property type="entry name" value="Adenylyl/Guanylyl_Cyclase_3/4"/>
</dbReference>
<feature type="transmembrane region" description="Helical" evidence="1">
    <location>
        <begin position="134"/>
        <end position="155"/>
    </location>
</feature>
<accession>A0A916ZC59</accession>
<dbReference type="PANTHER" id="PTHR43081:SF1">
    <property type="entry name" value="ADENYLATE CYCLASE, TERMINAL-DIFFERENTIATION SPECIFIC"/>
    <property type="match status" value="1"/>
</dbReference>
<proteinExistence type="predicted"/>
<dbReference type="GO" id="GO:0009190">
    <property type="term" value="P:cyclic nucleotide biosynthetic process"/>
    <property type="evidence" value="ECO:0007669"/>
    <property type="project" value="InterPro"/>
</dbReference>
<feature type="transmembrane region" description="Helical" evidence="1">
    <location>
        <begin position="109"/>
        <end position="128"/>
    </location>
</feature>
<reference evidence="3" key="2">
    <citation type="submission" date="2020-09" db="EMBL/GenBank/DDBJ databases">
        <authorList>
            <person name="Sun Q."/>
            <person name="Zhou Y."/>
        </authorList>
    </citation>
    <scope>NUCLEOTIDE SEQUENCE</scope>
    <source>
        <strain evidence="3">CGMCC 1.15367</strain>
    </source>
</reference>
<dbReference type="SMART" id="SM00044">
    <property type="entry name" value="CYCc"/>
    <property type="match status" value="1"/>
</dbReference>
<dbReference type="PANTHER" id="PTHR43081">
    <property type="entry name" value="ADENYLATE CYCLASE, TERMINAL-DIFFERENTIATION SPECIFIC-RELATED"/>
    <property type="match status" value="1"/>
</dbReference>
<dbReference type="EMBL" id="BMIQ01000001">
    <property type="protein sequence ID" value="GGD87756.1"/>
    <property type="molecule type" value="Genomic_DNA"/>
</dbReference>
<dbReference type="InterPro" id="IPR001054">
    <property type="entry name" value="A/G_cyclase"/>
</dbReference>
<feature type="transmembrane region" description="Helical" evidence="1">
    <location>
        <begin position="79"/>
        <end position="97"/>
    </location>
</feature>
<dbReference type="GO" id="GO:0004016">
    <property type="term" value="F:adenylate cyclase activity"/>
    <property type="evidence" value="ECO:0007669"/>
    <property type="project" value="UniProtKB-ARBA"/>
</dbReference>
<dbReference type="GO" id="GO:0035556">
    <property type="term" value="P:intracellular signal transduction"/>
    <property type="evidence" value="ECO:0007669"/>
    <property type="project" value="InterPro"/>
</dbReference>
<protein>
    <submittedName>
        <fullName evidence="3">Adenylate cyclase</fullName>
    </submittedName>
</protein>
<evidence type="ECO:0000259" key="2">
    <source>
        <dbReference type="PROSITE" id="PS50125"/>
    </source>
</evidence>
<dbReference type="PROSITE" id="PS50125">
    <property type="entry name" value="GUANYLATE_CYCLASE_2"/>
    <property type="match status" value="1"/>
</dbReference>
<keyword evidence="1" id="KW-0472">Membrane</keyword>
<evidence type="ECO:0000256" key="1">
    <source>
        <dbReference type="SAM" id="Phobius"/>
    </source>
</evidence>
<evidence type="ECO:0000313" key="3">
    <source>
        <dbReference type="EMBL" id="GGD87756.1"/>
    </source>
</evidence>
<feature type="transmembrane region" description="Helical" evidence="1">
    <location>
        <begin position="171"/>
        <end position="190"/>
    </location>
</feature>
<dbReference type="RefSeq" id="WP_188906464.1">
    <property type="nucleotide sequence ID" value="NZ_BMIQ01000001.1"/>
</dbReference>
<name>A0A916ZC59_9HYPH</name>
<keyword evidence="1" id="KW-0812">Transmembrane</keyword>
<sequence length="423" mass="44291">MVSIDAASGDPARILSDVETRSELRTALWRFVTLALFALAVALEPDGGSHRVHLVLLLAYAATTVTAVGLAIFEAYRPWMNWVYVVVDAALVIYLAAEHMFIPGVGIGEAVSTPSLAIAFVLLAHAGLRMRAGTVAAFAAIVSIGTAAAAVAAMLSGPDAGLPSAGDLREAAVRAVAFLAVAVFQVMLAVDIRRVVVTAVASASERVNLARFFAPSTAERIAIDGLRIGLARREAAVLFVDIRGFTGLAETMPPEDLCSLLAEYRKRVVDAVGHWDGTVDKFMGDGVMAVFGSDGSHPSDAARAFECACHLVHVLDTWSEARARSGAEPMTFGIGLHFGAVVGGVVAGGAHGEHTVLGDTVNLAARLQSMCKALSARLVVSGAVVERLPPSSLGATWQLRRGVEVPGRVEPVDVAFLPAEFLH</sequence>
<reference evidence="3" key="1">
    <citation type="journal article" date="2014" name="Int. J. Syst. Evol. Microbiol.">
        <title>Complete genome sequence of Corynebacterium casei LMG S-19264T (=DSM 44701T), isolated from a smear-ripened cheese.</title>
        <authorList>
            <consortium name="US DOE Joint Genome Institute (JGI-PGF)"/>
            <person name="Walter F."/>
            <person name="Albersmeier A."/>
            <person name="Kalinowski J."/>
            <person name="Ruckert C."/>
        </authorList>
    </citation>
    <scope>NUCLEOTIDE SEQUENCE</scope>
    <source>
        <strain evidence="3">CGMCC 1.15367</strain>
    </source>
</reference>
<keyword evidence="4" id="KW-1185">Reference proteome</keyword>
<organism evidence="3 4">
    <name type="scientific">Aureimonas endophytica</name>
    <dbReference type="NCBI Taxonomy" id="2027858"/>
    <lineage>
        <taxon>Bacteria</taxon>
        <taxon>Pseudomonadati</taxon>
        <taxon>Pseudomonadota</taxon>
        <taxon>Alphaproteobacteria</taxon>
        <taxon>Hyphomicrobiales</taxon>
        <taxon>Aurantimonadaceae</taxon>
        <taxon>Aureimonas</taxon>
    </lineage>
</organism>
<dbReference type="AlphaFoldDB" id="A0A916ZC59"/>
<keyword evidence="1" id="KW-1133">Transmembrane helix</keyword>
<dbReference type="SUPFAM" id="SSF55073">
    <property type="entry name" value="Nucleotide cyclase"/>
    <property type="match status" value="1"/>
</dbReference>
<feature type="transmembrane region" description="Helical" evidence="1">
    <location>
        <begin position="55"/>
        <end position="73"/>
    </location>
</feature>
<feature type="domain" description="Guanylate cyclase" evidence="2">
    <location>
        <begin position="236"/>
        <end position="368"/>
    </location>
</feature>
<dbReference type="CDD" id="cd07302">
    <property type="entry name" value="CHD"/>
    <property type="match status" value="1"/>
</dbReference>
<comment type="caution">
    <text evidence="3">The sequence shown here is derived from an EMBL/GenBank/DDBJ whole genome shotgun (WGS) entry which is preliminary data.</text>
</comment>
<dbReference type="Proteomes" id="UP000644699">
    <property type="component" value="Unassembled WGS sequence"/>
</dbReference>
<dbReference type="Gene3D" id="3.30.70.1230">
    <property type="entry name" value="Nucleotide cyclase"/>
    <property type="match status" value="1"/>
</dbReference>
<dbReference type="InterPro" id="IPR029787">
    <property type="entry name" value="Nucleotide_cyclase"/>
</dbReference>